<evidence type="ECO:0000256" key="13">
    <source>
        <dbReference type="SAM" id="Phobius"/>
    </source>
</evidence>
<evidence type="ECO:0000256" key="4">
    <source>
        <dbReference type="ARBA" id="ARBA00020268"/>
    </source>
</evidence>
<keyword evidence="10" id="KW-0406">Ion transport</keyword>
<evidence type="ECO:0000256" key="2">
    <source>
        <dbReference type="ARBA" id="ARBA00004651"/>
    </source>
</evidence>
<dbReference type="PANTHER" id="PTHR43298">
    <property type="entry name" value="MULTIDRUG RESISTANCE PROTEIN NORM-RELATED"/>
    <property type="match status" value="1"/>
</dbReference>
<protein>
    <recommendedName>
        <fullName evidence="4">Probable multidrug resistance protein NorM</fullName>
    </recommendedName>
    <alternativeName>
        <fullName evidence="12">Multidrug-efflux transporter</fullName>
    </alternativeName>
</protein>
<dbReference type="GO" id="GO:0006811">
    <property type="term" value="P:monoatomic ion transport"/>
    <property type="evidence" value="ECO:0007669"/>
    <property type="project" value="UniProtKB-KW"/>
</dbReference>
<dbReference type="InterPro" id="IPR048279">
    <property type="entry name" value="MdtK-like"/>
</dbReference>
<keyword evidence="9 13" id="KW-1133">Transmembrane helix</keyword>
<dbReference type="GO" id="GO:0005886">
    <property type="term" value="C:plasma membrane"/>
    <property type="evidence" value="ECO:0007669"/>
    <property type="project" value="UniProtKB-SubCell"/>
</dbReference>
<dbReference type="GO" id="GO:0042910">
    <property type="term" value="F:xenobiotic transmembrane transporter activity"/>
    <property type="evidence" value="ECO:0007669"/>
    <property type="project" value="InterPro"/>
</dbReference>
<feature type="transmembrane region" description="Helical" evidence="13">
    <location>
        <begin position="304"/>
        <end position="324"/>
    </location>
</feature>
<dbReference type="NCBIfam" id="TIGR00797">
    <property type="entry name" value="matE"/>
    <property type="match status" value="1"/>
</dbReference>
<evidence type="ECO:0000256" key="7">
    <source>
        <dbReference type="ARBA" id="ARBA00022475"/>
    </source>
</evidence>
<keyword evidence="11 13" id="KW-0472">Membrane</keyword>
<evidence type="ECO:0000256" key="10">
    <source>
        <dbReference type="ARBA" id="ARBA00023065"/>
    </source>
</evidence>
<feature type="transmembrane region" description="Helical" evidence="13">
    <location>
        <begin position="183"/>
        <end position="202"/>
    </location>
</feature>
<dbReference type="AlphaFoldDB" id="A0A514Z614"/>
<feature type="transmembrane region" description="Helical" evidence="13">
    <location>
        <begin position="241"/>
        <end position="261"/>
    </location>
</feature>
<dbReference type="InterPro" id="IPR050222">
    <property type="entry name" value="MATE_MdtK"/>
</dbReference>
<comment type="similarity">
    <text evidence="3">Belongs to the multi antimicrobial extrusion (MATE) (TC 2.A.66.1) family.</text>
</comment>
<proteinExistence type="inferred from homology"/>
<dbReference type="RefSeq" id="WP_142765681.1">
    <property type="nucleotide sequence ID" value="NZ_CP041356.1"/>
</dbReference>
<dbReference type="CDD" id="cd13137">
    <property type="entry name" value="MATE_NorM_like"/>
    <property type="match status" value="1"/>
</dbReference>
<evidence type="ECO:0000256" key="6">
    <source>
        <dbReference type="ARBA" id="ARBA00022449"/>
    </source>
</evidence>
<evidence type="ECO:0000256" key="3">
    <source>
        <dbReference type="ARBA" id="ARBA00010199"/>
    </source>
</evidence>
<dbReference type="PANTHER" id="PTHR43298:SF2">
    <property type="entry name" value="FMN_FAD EXPORTER YEEO-RELATED"/>
    <property type="match status" value="1"/>
</dbReference>
<comment type="function">
    <text evidence="1">Multidrug efflux pump.</text>
</comment>
<dbReference type="GO" id="GO:0015297">
    <property type="term" value="F:antiporter activity"/>
    <property type="evidence" value="ECO:0007669"/>
    <property type="project" value="UniProtKB-KW"/>
</dbReference>
<feature type="transmembrane region" description="Helical" evidence="13">
    <location>
        <begin position="158"/>
        <end position="177"/>
    </location>
</feature>
<keyword evidence="8 13" id="KW-0812">Transmembrane</keyword>
<dbReference type="KEGG" id="lack:FLP15_01150"/>
<dbReference type="EMBL" id="CP041356">
    <property type="protein sequence ID" value="QDK70038.1"/>
    <property type="molecule type" value="Genomic_DNA"/>
</dbReference>
<name>A0A514Z614_9LACT</name>
<dbReference type="Pfam" id="PF01554">
    <property type="entry name" value="MatE"/>
    <property type="match status" value="2"/>
</dbReference>
<evidence type="ECO:0000256" key="9">
    <source>
        <dbReference type="ARBA" id="ARBA00022989"/>
    </source>
</evidence>
<evidence type="ECO:0000256" key="11">
    <source>
        <dbReference type="ARBA" id="ARBA00023136"/>
    </source>
</evidence>
<evidence type="ECO:0000256" key="8">
    <source>
        <dbReference type="ARBA" id="ARBA00022692"/>
    </source>
</evidence>
<evidence type="ECO:0000256" key="1">
    <source>
        <dbReference type="ARBA" id="ARBA00003408"/>
    </source>
</evidence>
<keyword evidence="6" id="KW-0050">Antiport</keyword>
<evidence type="ECO:0000256" key="5">
    <source>
        <dbReference type="ARBA" id="ARBA00022448"/>
    </source>
</evidence>
<feature type="transmembrane region" description="Helical" evidence="13">
    <location>
        <begin position="49"/>
        <end position="69"/>
    </location>
</feature>
<dbReference type="InterPro" id="IPR002528">
    <property type="entry name" value="MATE_fam"/>
</dbReference>
<feature type="transmembrane region" description="Helical" evidence="13">
    <location>
        <begin position="125"/>
        <end position="146"/>
    </location>
</feature>
<keyword evidence="5" id="KW-0813">Transport</keyword>
<accession>A0A514Z614</accession>
<dbReference type="PIRSF" id="PIRSF006603">
    <property type="entry name" value="DinF"/>
    <property type="match status" value="1"/>
</dbReference>
<comment type="subcellular location">
    <subcellularLocation>
        <location evidence="2">Cell membrane</location>
        <topology evidence="2">Multi-pass membrane protein</topology>
    </subcellularLocation>
</comment>
<dbReference type="OrthoDB" id="9806302at2"/>
<organism evidence="14 15">
    <name type="scientific">Lactococcus protaetiae</name>
    <dbReference type="NCBI Taxonomy" id="2592653"/>
    <lineage>
        <taxon>Bacteria</taxon>
        <taxon>Bacillati</taxon>
        <taxon>Bacillota</taxon>
        <taxon>Bacilli</taxon>
        <taxon>Lactobacillales</taxon>
        <taxon>Streptococcaceae</taxon>
        <taxon>Lactococcus</taxon>
    </lineage>
</organism>
<sequence>MKSNKEILTFAFPAIIENFLQMLVGISDTMIVAHLSLSAVAAVSLANNIITIYQAIFIALGTIVSSLFARKRSEKTGAGVGQFIDGAIKLTVFVSSILGLFSIIFAQPLTTLLGARGDVGQLSSLYLSLVGGLIVLLGLMTTFGSFMRASGDTKTPMWASLLANILNLVLSALFIFVFHLGVLGTALGAIIARTVGSFYLYIKLKNNRPTKRFLKTKIDRQLIKLTIPATGERLSMRIGDLLIMMIIISFGSRVFAGNAIGESITQFNYMPVFGMSTVTVILVAQEFAQKNHENIKQYIRKTYWLATIMMLIVGLLIFVSSAPLNHLFTADKVAANASHIVIVFSLLATFFVTGTTTYTAAFQGLGNAKLPFYTTTIGMFGIRLILGAILGIGLRLGLEGVWLGVVLDNLFRFIFLKIKFDKLIKTVS</sequence>
<evidence type="ECO:0000313" key="15">
    <source>
        <dbReference type="Proteomes" id="UP000315128"/>
    </source>
</evidence>
<feature type="transmembrane region" description="Helical" evidence="13">
    <location>
        <begin position="336"/>
        <end position="358"/>
    </location>
</feature>
<evidence type="ECO:0000256" key="12">
    <source>
        <dbReference type="ARBA" id="ARBA00031636"/>
    </source>
</evidence>
<feature type="transmembrane region" description="Helical" evidence="13">
    <location>
        <begin position="267"/>
        <end position="284"/>
    </location>
</feature>
<evidence type="ECO:0000313" key="14">
    <source>
        <dbReference type="EMBL" id="QDK70038.1"/>
    </source>
</evidence>
<keyword evidence="15" id="KW-1185">Reference proteome</keyword>
<keyword evidence="7" id="KW-1003">Cell membrane</keyword>
<dbReference type="Proteomes" id="UP000315128">
    <property type="component" value="Chromosome"/>
</dbReference>
<gene>
    <name evidence="14" type="ORF">FLP15_01150</name>
</gene>
<reference evidence="14 15" key="1">
    <citation type="submission" date="2019-07" db="EMBL/GenBank/DDBJ databases">
        <title>Genome sequencing of KACC 19320.</title>
        <authorList>
            <person name="Heo J."/>
            <person name="Kim S.-J."/>
            <person name="Kim J.-S."/>
            <person name="Hong S.-B."/>
            <person name="Kwon S.-W."/>
        </authorList>
    </citation>
    <scope>NUCLEOTIDE SEQUENCE [LARGE SCALE GENOMIC DNA]</scope>
    <source>
        <strain evidence="14 15">KACC 19320</strain>
    </source>
</reference>
<feature type="transmembrane region" description="Helical" evidence="13">
    <location>
        <begin position="90"/>
        <end position="113"/>
    </location>
</feature>